<comment type="similarity">
    <text evidence="1">Belongs to the peptidase S45 family.</text>
</comment>
<dbReference type="OrthoDB" id="9760084at2"/>
<dbReference type="EMBL" id="CP004885">
    <property type="protein sequence ID" value="AGX86445.1"/>
    <property type="molecule type" value="Genomic_DNA"/>
</dbReference>
<dbReference type="InterPro" id="IPR014395">
    <property type="entry name" value="Pen/GL7ACA/AHL_acylase"/>
</dbReference>
<keyword evidence="3" id="KW-0865">Zymogen</keyword>
<keyword evidence="7" id="KW-1185">Reference proteome</keyword>
<dbReference type="Gene3D" id="1.10.439.10">
    <property type="entry name" value="Penicillin Amidohydrolase, domain 1"/>
    <property type="match status" value="1"/>
</dbReference>
<dbReference type="PIRSF" id="PIRSF001227">
    <property type="entry name" value="Pen_acylase"/>
    <property type="match status" value="1"/>
</dbReference>
<gene>
    <name evidence="6" type="ORF">Cenrod_0321</name>
</gene>
<dbReference type="RefSeq" id="WP_022771266.1">
    <property type="nucleotide sequence ID" value="NC_022576.1"/>
</dbReference>
<accession>U5N5B3</accession>
<name>U5N5B3_9BURK</name>
<evidence type="ECO:0000313" key="6">
    <source>
        <dbReference type="EMBL" id="AGX86445.1"/>
    </source>
</evidence>
<dbReference type="PANTHER" id="PTHR34218">
    <property type="entry name" value="PEPTIDASE S45 PENICILLIN AMIDASE"/>
    <property type="match status" value="1"/>
</dbReference>
<feature type="binding site" evidence="5">
    <location>
        <position position="327"/>
    </location>
    <ligand>
        <name>Ca(2+)</name>
        <dbReference type="ChEBI" id="CHEBI:29108"/>
    </ligand>
</feature>
<dbReference type="InterPro" id="IPR043146">
    <property type="entry name" value="Penicillin_amidase_N_B-knob"/>
</dbReference>
<dbReference type="MEROPS" id="S45.003"/>
<dbReference type="PANTHER" id="PTHR34218:SF5">
    <property type="entry name" value="PENICILLIN ACYLASE FAMILY PROTEIN"/>
    <property type="match status" value="1"/>
</dbReference>
<dbReference type="GO" id="GO:0046872">
    <property type="term" value="F:metal ion binding"/>
    <property type="evidence" value="ECO:0007669"/>
    <property type="project" value="UniProtKB-KW"/>
</dbReference>
<dbReference type="CDD" id="cd03747">
    <property type="entry name" value="Ntn_PGA_like"/>
    <property type="match status" value="1"/>
</dbReference>
<dbReference type="InterPro" id="IPR029055">
    <property type="entry name" value="Ntn_hydrolases_N"/>
</dbReference>
<dbReference type="Pfam" id="PF01804">
    <property type="entry name" value="Penicil_amidase"/>
    <property type="match status" value="1"/>
</dbReference>
<sequence>MKLLLHVFLAVLVSAIVAVVVAVYAYLGGKMPQRAGHQTLPGLLKPVEIRYDERGIPHIHAENQADLYRALGYVHAQDRLFQMEMARRLARGELSEILGPTWIRTDRLYRTLGLRENAEQVVAGLDRQHPAVLAQLAYLDGVNQFQSSHPAPMEFDWLGIPKREFTLVDTMAVWGSLAFAHAVSFQTAPVLTYIRDNLGAAYLQVFDLEWNPMGVLRKPEPEDASAARWTAWSQLAGMARETQEKLGWFEGSNGWVIAGERTESGAPLLAGDPHMGYALPSQWYEAHLSAPGFELHGHFHALMAHALLGHNSHFAWTLTMFQNDDMDLIREAIHPENPDQVWFRDGWVDMPVREEVIVVKGANPVTVDVQRSPHGPLVTSALPGQAPENTALSMWWTYWEAENQLLHAYHELNRADTLAKARAAASKIHAPGVHILWANADGDIGWWAAARLPIRPLEVQPAFVLDGTDGSAEKLGFYRFEDNPQEENPPRGYILSANQQPTSVSGVPIPGYYSPPDRARVLDDKLLDESLAWNLVKTQELQMGTQSVYPLRVLHPLLEELYEVVQDPLERSVLDSLSQWNGDYSTLNIPPTVYSQFTFELVRAAMADELGPEMFALLRQTRALDHALPKLAEDAESPWWDDHRTPETETRADIIAKAWRASSAHLRKVLGKSPNGWGWGMAHTITFAHPLADIVPMGRWLNVGPFSAPGGREVPNQMATPIGPAPWKVSIGPSTRRVVDFGERTRAVDLLSVGQSGVWSDRHYADQAAAFVVGGYMPQYVEDRDVLTNTRSILLLYPRVAAPVASAGH</sequence>
<keyword evidence="2" id="KW-0378">Hydrolase</keyword>
<dbReference type="HOGENOM" id="CLU_011790_0_1_4"/>
<comment type="cofactor">
    <cofactor evidence="5">
        <name>Ca(2+)</name>
        <dbReference type="ChEBI" id="CHEBI:29108"/>
    </cofactor>
    <text evidence="5">Binds 1 Ca(2+) ion per dimer.</text>
</comment>
<evidence type="ECO:0000256" key="2">
    <source>
        <dbReference type="ARBA" id="ARBA00022801"/>
    </source>
</evidence>
<protein>
    <submittedName>
        <fullName evidence="6">Penicillin amidase</fullName>
    </submittedName>
</protein>
<dbReference type="Proteomes" id="UP000017184">
    <property type="component" value="Chromosome"/>
</dbReference>
<dbReference type="KEGG" id="cbx:Cenrod_0321"/>
<keyword evidence="5" id="KW-0479">Metal-binding</keyword>
<dbReference type="PATRIC" id="fig|946483.4.peg.322"/>
<evidence type="ECO:0000256" key="1">
    <source>
        <dbReference type="ARBA" id="ARBA00006586"/>
    </source>
</evidence>
<keyword evidence="5" id="KW-0106">Calcium</keyword>
<evidence type="ECO:0000256" key="5">
    <source>
        <dbReference type="PIRSR" id="PIRSR001227-2"/>
    </source>
</evidence>
<dbReference type="InterPro" id="IPR002692">
    <property type="entry name" value="S45"/>
</dbReference>
<feature type="binding site" evidence="5">
    <location>
        <position position="324"/>
    </location>
    <ligand>
        <name>Ca(2+)</name>
        <dbReference type="ChEBI" id="CHEBI:29108"/>
    </ligand>
</feature>
<dbReference type="InterPro" id="IPR043147">
    <property type="entry name" value="Penicillin_amidase_A-knob"/>
</dbReference>
<evidence type="ECO:0000256" key="4">
    <source>
        <dbReference type="PIRSR" id="PIRSR001227-1"/>
    </source>
</evidence>
<dbReference type="Gene3D" id="3.60.20.10">
    <property type="entry name" value="Glutamine Phosphoribosylpyrophosphate, subunit 1, domain 1"/>
    <property type="match status" value="1"/>
</dbReference>
<dbReference type="Gene3D" id="1.10.1400.10">
    <property type="match status" value="1"/>
</dbReference>
<dbReference type="eggNOG" id="COG2366">
    <property type="taxonomic scope" value="Bacteria"/>
</dbReference>
<evidence type="ECO:0000313" key="7">
    <source>
        <dbReference type="Proteomes" id="UP000017184"/>
    </source>
</evidence>
<dbReference type="Gene3D" id="2.30.120.10">
    <property type="match status" value="1"/>
</dbReference>
<reference evidence="6 7" key="1">
    <citation type="journal article" date="2013" name="Genome Biol.">
        <title>Genomic analysis reveals key aspects of prokaryotic symbiosis in the phototrophic consortium "Chlorochromatium aggregatum".</title>
        <authorList>
            <person name="Liu Z."/>
            <person name="Muller J."/>
            <person name="Li T."/>
            <person name="Alvey R.M."/>
            <person name="Vogl K."/>
            <person name="Frigaard N.U."/>
            <person name="Rockwell N.C."/>
            <person name="Boyd E.S."/>
            <person name="Tomsho L.P."/>
            <person name="Schuster S.C."/>
            <person name="Henke P."/>
            <person name="Rohde M."/>
            <person name="Overmann J."/>
            <person name="Bryant D.A."/>
        </authorList>
    </citation>
    <scope>NUCLEOTIDE SEQUENCE [LARGE SCALE GENOMIC DNA]</scope>
    <source>
        <strain evidence="6">CR</strain>
    </source>
</reference>
<dbReference type="GO" id="GO:0016811">
    <property type="term" value="F:hydrolase activity, acting on carbon-nitrogen (but not peptide) bonds, in linear amides"/>
    <property type="evidence" value="ECO:0007669"/>
    <property type="project" value="InterPro"/>
</dbReference>
<organism evidence="6 7">
    <name type="scientific">Candidatus Symbiobacter mobilis CR</name>
    <dbReference type="NCBI Taxonomy" id="946483"/>
    <lineage>
        <taxon>Bacteria</taxon>
        <taxon>Pseudomonadati</taxon>
        <taxon>Pseudomonadota</taxon>
        <taxon>Betaproteobacteria</taxon>
        <taxon>Burkholderiales</taxon>
        <taxon>Comamonadaceae</taxon>
    </lineage>
</organism>
<evidence type="ECO:0000256" key="3">
    <source>
        <dbReference type="ARBA" id="ARBA00023145"/>
    </source>
</evidence>
<dbReference type="AlphaFoldDB" id="U5N5B3"/>
<feature type="active site" description="Nucleophile" evidence="4">
    <location>
        <position position="252"/>
    </location>
</feature>
<dbReference type="GO" id="GO:0017000">
    <property type="term" value="P:antibiotic biosynthetic process"/>
    <property type="evidence" value="ECO:0007669"/>
    <property type="project" value="InterPro"/>
</dbReference>
<dbReference type="SUPFAM" id="SSF56235">
    <property type="entry name" value="N-terminal nucleophile aminohydrolases (Ntn hydrolases)"/>
    <property type="match status" value="1"/>
</dbReference>
<proteinExistence type="inferred from homology"/>
<dbReference type="InterPro" id="IPR023343">
    <property type="entry name" value="Penicillin_amidase_dom1"/>
</dbReference>